<organism evidence="1 2">
    <name type="scientific">Flavobacterium cyanobacteriorum</name>
    <dbReference type="NCBI Taxonomy" id="2022802"/>
    <lineage>
        <taxon>Bacteria</taxon>
        <taxon>Pseudomonadati</taxon>
        <taxon>Bacteroidota</taxon>
        <taxon>Flavobacteriia</taxon>
        <taxon>Flavobacteriales</taxon>
        <taxon>Flavobacteriaceae</taxon>
        <taxon>Flavobacterium</taxon>
    </lineage>
</organism>
<comment type="caution">
    <text evidence="1">The sequence shown here is derived from an EMBL/GenBank/DDBJ whole genome shotgun (WGS) entry which is preliminary data.</text>
</comment>
<protein>
    <submittedName>
        <fullName evidence="1">Uncharacterized protein</fullName>
    </submittedName>
</protein>
<dbReference type="AlphaFoldDB" id="A0A255Z343"/>
<proteinExistence type="predicted"/>
<reference evidence="1 2" key="1">
    <citation type="submission" date="2017-07" db="EMBL/GenBank/DDBJ databases">
        <title>Flavobacterium cyanobacteriorum sp. nov., isolated from cyanobacterial aggregates in a eutrophic lake.</title>
        <authorList>
            <person name="Cai H."/>
        </authorList>
    </citation>
    <scope>NUCLEOTIDE SEQUENCE [LARGE SCALE GENOMIC DNA]</scope>
    <source>
        <strain evidence="1 2">TH021</strain>
    </source>
</reference>
<keyword evidence="2" id="KW-1185">Reference proteome</keyword>
<dbReference type="Proteomes" id="UP000216605">
    <property type="component" value="Unassembled WGS sequence"/>
</dbReference>
<sequence length="70" mass="8261">MKSQLHYNEQKYLLSKKAEILKQSIQELIDSFNEKTNSKLMITNYTDDGKIDVMVCINNQDFMNLTLEEE</sequence>
<evidence type="ECO:0000313" key="1">
    <source>
        <dbReference type="EMBL" id="OYQ35080.1"/>
    </source>
</evidence>
<evidence type="ECO:0000313" key="2">
    <source>
        <dbReference type="Proteomes" id="UP000216605"/>
    </source>
</evidence>
<accession>A0A255Z343</accession>
<gene>
    <name evidence="1" type="ORF">CHU92_11235</name>
</gene>
<dbReference type="EMBL" id="NOXV01000287">
    <property type="protein sequence ID" value="OYQ35080.1"/>
    <property type="molecule type" value="Genomic_DNA"/>
</dbReference>
<name>A0A255Z343_9FLAO</name>